<keyword evidence="2" id="KW-1185">Reference proteome</keyword>
<dbReference type="EMBL" id="JAEUBE010000378">
    <property type="protein sequence ID" value="KAH3662555.1"/>
    <property type="molecule type" value="Genomic_DNA"/>
</dbReference>
<protein>
    <submittedName>
        <fullName evidence="1">Uncharacterized protein</fullName>
    </submittedName>
</protein>
<evidence type="ECO:0000313" key="2">
    <source>
        <dbReference type="Proteomes" id="UP000769157"/>
    </source>
</evidence>
<sequence length="129" mass="13832">MVKRLTDRTIRVESPASTNSQTAGGEAVVRLVSGDELDSVGVSLFQKVLSCNSHCVFIGLGSGTNEHRSGVRIFWRVVNDKLGQVFCVVVADSRREGIHTLGGRINNLLDDIGIAVSQCSDSSTRATID</sequence>
<proteinExistence type="predicted"/>
<reference evidence="1" key="1">
    <citation type="journal article" date="2021" name="Open Biol.">
        <title>Shared evolutionary footprints suggest mitochondrial oxidative damage underlies multiple complex I losses in fungi.</title>
        <authorList>
            <person name="Schikora-Tamarit M.A."/>
            <person name="Marcet-Houben M."/>
            <person name="Nosek J."/>
            <person name="Gabaldon T."/>
        </authorList>
    </citation>
    <scope>NUCLEOTIDE SEQUENCE</scope>
    <source>
        <strain evidence="1">CBS6075</strain>
    </source>
</reference>
<evidence type="ECO:0000313" key="1">
    <source>
        <dbReference type="EMBL" id="KAH3662555.1"/>
    </source>
</evidence>
<dbReference type="RefSeq" id="XP_046059644.1">
    <property type="nucleotide sequence ID" value="XM_046207028.1"/>
</dbReference>
<dbReference type="Proteomes" id="UP000769157">
    <property type="component" value="Unassembled WGS sequence"/>
</dbReference>
<gene>
    <name evidence="1" type="ORF">OGAPHI_005807</name>
</gene>
<accession>A0A9P8T234</accession>
<organism evidence="1 2">
    <name type="scientific">Ogataea philodendri</name>
    <dbReference type="NCBI Taxonomy" id="1378263"/>
    <lineage>
        <taxon>Eukaryota</taxon>
        <taxon>Fungi</taxon>
        <taxon>Dikarya</taxon>
        <taxon>Ascomycota</taxon>
        <taxon>Saccharomycotina</taxon>
        <taxon>Pichiomycetes</taxon>
        <taxon>Pichiales</taxon>
        <taxon>Pichiaceae</taxon>
        <taxon>Ogataea</taxon>
    </lineage>
</organism>
<reference evidence="1" key="2">
    <citation type="submission" date="2021-01" db="EMBL/GenBank/DDBJ databases">
        <authorList>
            <person name="Schikora-Tamarit M.A."/>
        </authorList>
    </citation>
    <scope>NUCLEOTIDE SEQUENCE</scope>
    <source>
        <strain evidence="1">CBS6075</strain>
    </source>
</reference>
<dbReference type="AlphaFoldDB" id="A0A9P8T234"/>
<dbReference type="GeneID" id="70237771"/>
<name>A0A9P8T234_9ASCO</name>
<comment type="caution">
    <text evidence="1">The sequence shown here is derived from an EMBL/GenBank/DDBJ whole genome shotgun (WGS) entry which is preliminary data.</text>
</comment>